<evidence type="ECO:0000256" key="4">
    <source>
        <dbReference type="ARBA" id="ARBA00013028"/>
    </source>
</evidence>
<dbReference type="PANTHER" id="PTHR42690:SF1">
    <property type="entry name" value="THREONINE SYNTHASE-LIKE 2"/>
    <property type="match status" value="1"/>
</dbReference>
<dbReference type="PROSITE" id="PS00165">
    <property type="entry name" value="DEHYDRATASE_SER_THR"/>
    <property type="match status" value="1"/>
</dbReference>
<dbReference type="Pfam" id="PF00291">
    <property type="entry name" value="PALP"/>
    <property type="match status" value="1"/>
</dbReference>
<dbReference type="InterPro" id="IPR004450">
    <property type="entry name" value="Thr_synthase-like"/>
</dbReference>
<dbReference type="Pfam" id="PF14821">
    <property type="entry name" value="Thr_synth_N"/>
    <property type="match status" value="1"/>
</dbReference>
<sequence>MTEELMFRPLEFKILNLLSSFYMRYYSTNNPNHQVGLKEAVIKGLAPDQGLYMPEHIPVMPASFFEDLPTMTFQEMAYEVIGALFGEDLNLSQVKALVDHTLVFDAPLVKVEEGVYSLELFHGPTLAFKDFGARFCSKLMSMLMEGEERKVRVLVATSGDTGSAVANGFYKVPGVEVIILYPKGKVSALQEMQFTTLGENIHCLEVDGVFDDCQRMVKEAFLDQELNEKMLLTSANSINIARWIPQCLYYFYAWCRLPEKDKKLAVSVPSGNFGNLGAGILAERMGLPIDVFVASTNVNKIVPDFLHGLNFKAKPSIATISNSMDVGNPSNFYRLLALYGNDEALLRKKVKGFFFDDEDTAKVMKKVQCETGYTLDPHGAVGYLGLRNFLRMNGDDYVGIFLETAHPGKFKSVVDKVLGIDLELPDRLKEFMKGKKKAAALPNDYGAFREFLSSAN</sequence>
<evidence type="ECO:0000256" key="2">
    <source>
        <dbReference type="ARBA" id="ARBA00004979"/>
    </source>
</evidence>
<dbReference type="EMBL" id="AMGM01000003">
    <property type="protein sequence ID" value="EKB51090.1"/>
    <property type="molecule type" value="Genomic_DNA"/>
</dbReference>
<evidence type="ECO:0000256" key="12">
    <source>
        <dbReference type="PIRSR" id="PIRSR604450-51"/>
    </source>
</evidence>
<dbReference type="Proteomes" id="UP000004478">
    <property type="component" value="Unassembled WGS sequence"/>
</dbReference>
<dbReference type="EC" id="4.2.3.1" evidence="4 11"/>
<dbReference type="InterPro" id="IPR051166">
    <property type="entry name" value="Threonine_Synthase"/>
</dbReference>
<dbReference type="Gene3D" id="3.90.1380.10">
    <property type="entry name" value="Threonine synthase, N-terminal domain"/>
    <property type="match status" value="1"/>
</dbReference>
<dbReference type="PATRIC" id="fig|1225176.3.peg.403"/>
<keyword evidence="7" id="KW-0791">Threonine biosynthesis</keyword>
<feature type="modified residue" description="N6-(pyridoxal phosphate)lysine" evidence="12">
    <location>
        <position position="129"/>
    </location>
</feature>
<evidence type="ECO:0000259" key="13">
    <source>
        <dbReference type="Pfam" id="PF00291"/>
    </source>
</evidence>
<comment type="caution">
    <text evidence="15">The sequence shown here is derived from an EMBL/GenBank/DDBJ whole genome shotgun (WGS) entry which is preliminary data.</text>
</comment>
<keyword evidence="8 12" id="KW-0663">Pyridoxal phosphate</keyword>
<evidence type="ECO:0000256" key="8">
    <source>
        <dbReference type="ARBA" id="ARBA00022898"/>
    </source>
</evidence>
<evidence type="ECO:0000256" key="1">
    <source>
        <dbReference type="ARBA" id="ARBA00001933"/>
    </source>
</evidence>
<evidence type="ECO:0000313" key="15">
    <source>
        <dbReference type="EMBL" id="EKB51090.1"/>
    </source>
</evidence>
<dbReference type="AlphaFoldDB" id="K1L3R4"/>
<evidence type="ECO:0000256" key="3">
    <source>
        <dbReference type="ARBA" id="ARBA00005517"/>
    </source>
</evidence>
<dbReference type="GO" id="GO:0004795">
    <property type="term" value="F:threonine synthase activity"/>
    <property type="evidence" value="ECO:0007669"/>
    <property type="project" value="UniProtKB-UniRule"/>
</dbReference>
<feature type="domain" description="Threonine synthase N-terminal" evidence="14">
    <location>
        <begin position="24"/>
        <end position="101"/>
    </location>
</feature>
<evidence type="ECO:0000256" key="10">
    <source>
        <dbReference type="ARBA" id="ARBA00049144"/>
    </source>
</evidence>
<keyword evidence="16" id="KW-1185">Reference proteome</keyword>
<evidence type="ECO:0000256" key="7">
    <source>
        <dbReference type="ARBA" id="ARBA00022697"/>
    </source>
</evidence>
<dbReference type="InterPro" id="IPR036052">
    <property type="entry name" value="TrpB-like_PALP_sf"/>
</dbReference>
<accession>K1L3R4</accession>
<evidence type="ECO:0000256" key="6">
    <source>
        <dbReference type="ARBA" id="ARBA00022605"/>
    </source>
</evidence>
<evidence type="ECO:0000259" key="14">
    <source>
        <dbReference type="Pfam" id="PF14821"/>
    </source>
</evidence>
<proteinExistence type="inferred from homology"/>
<protein>
    <recommendedName>
        <fullName evidence="5 11">Threonine synthase</fullName>
        <ecNumber evidence="4 11">4.2.3.1</ecNumber>
    </recommendedName>
</protein>
<organism evidence="15 16">
    <name type="scientific">Cecembia lonarensis (strain CCUG 58316 / KCTC 22772 / LW9)</name>
    <dbReference type="NCBI Taxonomy" id="1225176"/>
    <lineage>
        <taxon>Bacteria</taxon>
        <taxon>Pseudomonadati</taxon>
        <taxon>Bacteroidota</taxon>
        <taxon>Cytophagia</taxon>
        <taxon>Cytophagales</taxon>
        <taxon>Cyclobacteriaceae</taxon>
        <taxon>Cecembia</taxon>
    </lineage>
</organism>
<evidence type="ECO:0000256" key="9">
    <source>
        <dbReference type="ARBA" id="ARBA00023239"/>
    </source>
</evidence>
<dbReference type="InterPro" id="IPR037158">
    <property type="entry name" value="Thr_synth_N_sf"/>
</dbReference>
<dbReference type="NCBIfam" id="TIGR00260">
    <property type="entry name" value="thrC"/>
    <property type="match status" value="1"/>
</dbReference>
<gene>
    <name evidence="15" type="primary">thrC</name>
    <name evidence="15" type="ORF">B879_00381</name>
</gene>
<dbReference type="GO" id="GO:0009088">
    <property type="term" value="P:threonine biosynthetic process"/>
    <property type="evidence" value="ECO:0007669"/>
    <property type="project" value="UniProtKB-UniRule"/>
</dbReference>
<name>K1L3R4_CECL9</name>
<reference evidence="15 16" key="1">
    <citation type="journal article" date="2012" name="J. Bacteriol.">
        <title>Draft Genome Sequence of Cecembia lonarensis Strain LW9T, Isolated from Lonar Lake, a Haloalkaline Lake in India.</title>
        <authorList>
            <person name="Shivaji S."/>
            <person name="Ara S."/>
            <person name="Singh A."/>
            <person name="Pinnaka A.K."/>
        </authorList>
    </citation>
    <scope>NUCLEOTIDE SEQUENCE [LARGE SCALE GENOMIC DNA]</scope>
    <source>
        <strain evidence="15 16">LW9</strain>
    </source>
</reference>
<comment type="cofactor">
    <cofactor evidence="1 12">
        <name>pyridoxal 5'-phosphate</name>
        <dbReference type="ChEBI" id="CHEBI:597326"/>
    </cofactor>
</comment>
<dbReference type="InterPro" id="IPR029144">
    <property type="entry name" value="Thr_synth_N"/>
</dbReference>
<dbReference type="InterPro" id="IPR001926">
    <property type="entry name" value="TrpB-like_PALP"/>
</dbReference>
<dbReference type="UniPathway" id="UPA00050">
    <property type="reaction ID" value="UER00065"/>
</dbReference>
<evidence type="ECO:0000256" key="5">
    <source>
        <dbReference type="ARBA" id="ARBA00018679"/>
    </source>
</evidence>
<feature type="domain" description="Tryptophan synthase beta chain-like PALP" evidence="13">
    <location>
        <begin position="115"/>
        <end position="398"/>
    </location>
</feature>
<evidence type="ECO:0000313" key="16">
    <source>
        <dbReference type="Proteomes" id="UP000004478"/>
    </source>
</evidence>
<keyword evidence="9 15" id="KW-0456">Lyase</keyword>
<dbReference type="GO" id="GO:0030170">
    <property type="term" value="F:pyridoxal phosphate binding"/>
    <property type="evidence" value="ECO:0007669"/>
    <property type="project" value="InterPro"/>
</dbReference>
<dbReference type="Gene3D" id="3.40.50.1100">
    <property type="match status" value="2"/>
</dbReference>
<comment type="catalytic activity">
    <reaction evidence="10">
        <text>O-phospho-L-homoserine + H2O = L-threonine + phosphate</text>
        <dbReference type="Rhea" id="RHEA:10840"/>
        <dbReference type="ChEBI" id="CHEBI:15377"/>
        <dbReference type="ChEBI" id="CHEBI:43474"/>
        <dbReference type="ChEBI" id="CHEBI:57590"/>
        <dbReference type="ChEBI" id="CHEBI:57926"/>
        <dbReference type="EC" id="4.2.3.1"/>
    </reaction>
</comment>
<comment type="pathway">
    <text evidence="2">Amino-acid biosynthesis; L-threonine biosynthesis; L-threonine from L-aspartate: step 5/5.</text>
</comment>
<dbReference type="PANTHER" id="PTHR42690">
    <property type="entry name" value="THREONINE SYNTHASE FAMILY MEMBER"/>
    <property type="match status" value="1"/>
</dbReference>
<dbReference type="SUPFAM" id="SSF53686">
    <property type="entry name" value="Tryptophan synthase beta subunit-like PLP-dependent enzymes"/>
    <property type="match status" value="1"/>
</dbReference>
<dbReference type="InterPro" id="IPR000634">
    <property type="entry name" value="Ser/Thr_deHydtase_PyrdxlP-BS"/>
</dbReference>
<keyword evidence="6" id="KW-0028">Amino-acid biosynthesis</keyword>
<dbReference type="FunFam" id="3.40.50.1100:FF:000022">
    <property type="entry name" value="Threonine synthase"/>
    <property type="match status" value="1"/>
</dbReference>
<comment type="similarity">
    <text evidence="3">Belongs to the threonine synthase family.</text>
</comment>
<evidence type="ECO:0000256" key="11">
    <source>
        <dbReference type="NCBIfam" id="TIGR00260"/>
    </source>
</evidence>